<feature type="transmembrane region" description="Helical" evidence="7">
    <location>
        <begin position="428"/>
        <end position="453"/>
    </location>
</feature>
<keyword evidence="9" id="KW-1185">Reference proteome</keyword>
<protein>
    <submittedName>
        <fullName evidence="10">Transmembrane protein 104-like</fullName>
    </submittedName>
</protein>
<feature type="transmembrane region" description="Helical" evidence="7">
    <location>
        <begin position="153"/>
        <end position="172"/>
    </location>
</feature>
<dbReference type="GO" id="GO:0016020">
    <property type="term" value="C:membrane"/>
    <property type="evidence" value="ECO:0007669"/>
    <property type="project" value="UniProtKB-SubCell"/>
</dbReference>
<accession>A0A6P8HGY7</accession>
<evidence type="ECO:0000256" key="1">
    <source>
        <dbReference type="ARBA" id="ARBA00004141"/>
    </source>
</evidence>
<gene>
    <name evidence="10" type="primary">LOC116291218</name>
</gene>
<sequence>MAAVTETGELYSSPVAFIYIFNLIIGVGALTMPKAFAGAGWLVSLVLIGLLAFMSFVTATFMVEAMAAANALLRIKAKEKLEQQGVVNRYTEAEQADGSHSENVEDFDSLDGEKEPLIDFSKDKPEQHLYEITTRVEMGQMAKMFYSKNGLRLFYLCIGLYLYGDLAIYAAAVPKSLTLVSCIMPHSDSHQTMNQSHVGNISKSNKTDDECWGQITKGNVYRIYLLIFTVTLGPFTFFNLQKTKYLQIITTFMRWLAFSMMIILALIRIHQGKGKNLHVSAGDFGGVPNLFGVCIYAFMCQHSLPSFITPMKSKSHVNLIFVVDFGIILLFYSLLSFSAMFAFDDLLDLYTLNFHAYDPFIHYFLALFPVFTLSTNFPIISVTLRDNLKNLFYRAGHPYPWVIDKIVFPLVTILPPIAVAFATDNLEILVGVTGSYAGTGVQYIIPATLVYFARKQLRELANSYDNKHRSKFRQRSWIFFVLIWAVIGIAFITANHIITRK</sequence>
<evidence type="ECO:0000313" key="10">
    <source>
        <dbReference type="RefSeq" id="XP_031554218.1"/>
    </source>
</evidence>
<evidence type="ECO:0000256" key="6">
    <source>
        <dbReference type="ARBA" id="ARBA00038166"/>
    </source>
</evidence>
<dbReference type="PANTHER" id="PTHR16189">
    <property type="entry name" value="TRANSMEMBRANE PROTEIN 104-RELATED"/>
    <property type="match status" value="1"/>
</dbReference>
<dbReference type="RefSeq" id="XP_031554218.1">
    <property type="nucleotide sequence ID" value="XM_031698358.1"/>
</dbReference>
<feature type="transmembrane region" description="Helical" evidence="7">
    <location>
        <begin position="320"/>
        <end position="343"/>
    </location>
</feature>
<comment type="subcellular location">
    <subcellularLocation>
        <location evidence="1">Membrane</location>
        <topology evidence="1">Multi-pass membrane protein</topology>
    </subcellularLocation>
</comment>
<feature type="transmembrane region" description="Helical" evidence="7">
    <location>
        <begin position="252"/>
        <end position="270"/>
    </location>
</feature>
<feature type="transmembrane region" description="Helical" evidence="7">
    <location>
        <begin position="16"/>
        <end position="36"/>
    </location>
</feature>
<feature type="transmembrane region" description="Helical" evidence="7">
    <location>
        <begin position="42"/>
        <end position="73"/>
    </location>
</feature>
<feature type="transmembrane region" description="Helical" evidence="7">
    <location>
        <begin position="363"/>
        <end position="384"/>
    </location>
</feature>
<feature type="transmembrane region" description="Helical" evidence="7">
    <location>
        <begin position="290"/>
        <end position="308"/>
    </location>
</feature>
<dbReference type="GeneID" id="116291218"/>
<feature type="domain" description="Amino acid transporter transmembrane" evidence="8">
    <location>
        <begin position="221"/>
        <end position="492"/>
    </location>
</feature>
<keyword evidence="5" id="KW-0325">Glycoprotein</keyword>
<keyword evidence="4 7" id="KW-0472">Membrane</keyword>
<evidence type="ECO:0000259" key="8">
    <source>
        <dbReference type="Pfam" id="PF01490"/>
    </source>
</evidence>
<dbReference type="KEGG" id="aten:116291218"/>
<proteinExistence type="inferred from homology"/>
<feature type="domain" description="Amino acid transporter transmembrane" evidence="8">
    <location>
        <begin position="16"/>
        <end position="66"/>
    </location>
</feature>
<dbReference type="OrthoDB" id="294541at2759"/>
<evidence type="ECO:0000313" key="9">
    <source>
        <dbReference type="Proteomes" id="UP000515163"/>
    </source>
</evidence>
<dbReference type="PANTHER" id="PTHR16189:SF0">
    <property type="entry name" value="TRANSMEMBRANE PROTEIN 104"/>
    <property type="match status" value="1"/>
</dbReference>
<dbReference type="InterPro" id="IPR013057">
    <property type="entry name" value="AA_transpt_TM"/>
</dbReference>
<reference evidence="10" key="1">
    <citation type="submission" date="2025-08" db="UniProtKB">
        <authorList>
            <consortium name="RefSeq"/>
        </authorList>
    </citation>
    <scope>IDENTIFICATION</scope>
</reference>
<evidence type="ECO:0000256" key="5">
    <source>
        <dbReference type="ARBA" id="ARBA00023180"/>
    </source>
</evidence>
<dbReference type="Proteomes" id="UP000515163">
    <property type="component" value="Unplaced"/>
</dbReference>
<evidence type="ECO:0000256" key="2">
    <source>
        <dbReference type="ARBA" id="ARBA00022692"/>
    </source>
</evidence>
<evidence type="ECO:0000256" key="3">
    <source>
        <dbReference type="ARBA" id="ARBA00022989"/>
    </source>
</evidence>
<dbReference type="Pfam" id="PF01490">
    <property type="entry name" value="Aa_trans"/>
    <property type="match status" value="2"/>
</dbReference>
<evidence type="ECO:0000256" key="7">
    <source>
        <dbReference type="SAM" id="Phobius"/>
    </source>
</evidence>
<feature type="transmembrane region" description="Helical" evidence="7">
    <location>
        <begin position="221"/>
        <end position="240"/>
    </location>
</feature>
<comment type="similarity">
    <text evidence="6">Belongs to the TMEM104 family.</text>
</comment>
<name>A0A6P8HGY7_ACTTE</name>
<evidence type="ECO:0000256" key="4">
    <source>
        <dbReference type="ARBA" id="ARBA00023136"/>
    </source>
</evidence>
<keyword evidence="3 7" id="KW-1133">Transmembrane helix</keyword>
<dbReference type="FunCoup" id="A0A6P8HGY7">
    <property type="interactions" value="105"/>
</dbReference>
<keyword evidence="2 7" id="KW-0812">Transmembrane</keyword>
<dbReference type="InParanoid" id="A0A6P8HGY7"/>
<feature type="transmembrane region" description="Helical" evidence="7">
    <location>
        <begin position="405"/>
        <end position="422"/>
    </location>
</feature>
<feature type="transmembrane region" description="Helical" evidence="7">
    <location>
        <begin position="477"/>
        <end position="498"/>
    </location>
</feature>
<dbReference type="AlphaFoldDB" id="A0A6P8HGY7"/>
<organism evidence="9 10">
    <name type="scientific">Actinia tenebrosa</name>
    <name type="common">Australian red waratah sea anemone</name>
    <dbReference type="NCBI Taxonomy" id="6105"/>
    <lineage>
        <taxon>Eukaryota</taxon>
        <taxon>Metazoa</taxon>
        <taxon>Cnidaria</taxon>
        <taxon>Anthozoa</taxon>
        <taxon>Hexacorallia</taxon>
        <taxon>Actiniaria</taxon>
        <taxon>Actiniidae</taxon>
        <taxon>Actinia</taxon>
    </lineage>
</organism>